<evidence type="ECO:0000259" key="3">
    <source>
        <dbReference type="Pfam" id="PF00884"/>
    </source>
</evidence>
<evidence type="ECO:0000256" key="1">
    <source>
        <dbReference type="ARBA" id="ARBA00022723"/>
    </source>
</evidence>
<dbReference type="GO" id="GO:0005737">
    <property type="term" value="C:cytoplasm"/>
    <property type="evidence" value="ECO:0007669"/>
    <property type="project" value="TreeGrafter"/>
</dbReference>
<reference evidence="4" key="1">
    <citation type="submission" date="2018-05" db="EMBL/GenBank/DDBJ databases">
        <authorList>
            <person name="Lanie J.A."/>
            <person name="Ng W.-L."/>
            <person name="Kazmierczak K.M."/>
            <person name="Andrzejewski T.M."/>
            <person name="Davidsen T.M."/>
            <person name="Wayne K.J."/>
            <person name="Tettelin H."/>
            <person name="Glass J.I."/>
            <person name="Rusch D."/>
            <person name="Podicherti R."/>
            <person name="Tsui H.-C.T."/>
            <person name="Winkler M.E."/>
        </authorList>
    </citation>
    <scope>NUCLEOTIDE SEQUENCE</scope>
</reference>
<dbReference type="PANTHER" id="PTHR45953:SF1">
    <property type="entry name" value="IDURONATE 2-SULFATASE"/>
    <property type="match status" value="1"/>
</dbReference>
<dbReference type="PANTHER" id="PTHR45953">
    <property type="entry name" value="IDURONATE 2-SULFATASE"/>
    <property type="match status" value="1"/>
</dbReference>
<feature type="non-terminal residue" evidence="4">
    <location>
        <position position="85"/>
    </location>
</feature>
<dbReference type="GO" id="GO:0046872">
    <property type="term" value="F:metal ion binding"/>
    <property type="evidence" value="ECO:0007669"/>
    <property type="project" value="UniProtKB-KW"/>
</dbReference>
<evidence type="ECO:0000313" key="4">
    <source>
        <dbReference type="EMBL" id="SVD71169.1"/>
    </source>
</evidence>
<dbReference type="Pfam" id="PF00884">
    <property type="entry name" value="Sulfatase"/>
    <property type="match status" value="1"/>
</dbReference>
<protein>
    <recommendedName>
        <fullName evidence="3">Sulfatase N-terminal domain-containing protein</fullName>
    </recommendedName>
</protein>
<organism evidence="4">
    <name type="scientific">marine metagenome</name>
    <dbReference type="NCBI Taxonomy" id="408172"/>
    <lineage>
        <taxon>unclassified sequences</taxon>
        <taxon>metagenomes</taxon>
        <taxon>ecological metagenomes</taxon>
    </lineage>
</organism>
<dbReference type="InterPro" id="IPR017850">
    <property type="entry name" value="Alkaline_phosphatase_core_sf"/>
</dbReference>
<dbReference type="InterPro" id="IPR000917">
    <property type="entry name" value="Sulfatase_N"/>
</dbReference>
<feature type="domain" description="Sulfatase N-terminal" evidence="3">
    <location>
        <begin position="24"/>
        <end position="83"/>
    </location>
</feature>
<name>A0A382XK12_9ZZZZ</name>
<accession>A0A382XK12</accession>
<dbReference type="AlphaFoldDB" id="A0A382XK12"/>
<proteinExistence type="predicted"/>
<dbReference type="Gene3D" id="3.40.720.10">
    <property type="entry name" value="Alkaline Phosphatase, subunit A"/>
    <property type="match status" value="1"/>
</dbReference>
<keyword evidence="1" id="KW-0479">Metal-binding</keyword>
<dbReference type="EMBL" id="UINC01168234">
    <property type="protein sequence ID" value="SVD71169.1"/>
    <property type="molecule type" value="Genomic_DNA"/>
</dbReference>
<sequence length="85" mass="9325">MKTSILVLGLALLLSSLQGKQKHPNVLLLCIDDLRPELKCFGADYVKSPNIDKLASLGRPFHRHYVQAPTCGASRYTLLTGTYGP</sequence>
<dbReference type="GO" id="GO:0008484">
    <property type="term" value="F:sulfuric ester hydrolase activity"/>
    <property type="evidence" value="ECO:0007669"/>
    <property type="project" value="TreeGrafter"/>
</dbReference>
<keyword evidence="2" id="KW-0378">Hydrolase</keyword>
<gene>
    <name evidence="4" type="ORF">METZ01_LOCUS424023</name>
</gene>
<dbReference type="SUPFAM" id="SSF53649">
    <property type="entry name" value="Alkaline phosphatase-like"/>
    <property type="match status" value="1"/>
</dbReference>
<evidence type="ECO:0000256" key="2">
    <source>
        <dbReference type="ARBA" id="ARBA00022801"/>
    </source>
</evidence>